<dbReference type="InterPro" id="IPR002192">
    <property type="entry name" value="PPDK_AMP/ATP-bd"/>
</dbReference>
<dbReference type="InterPro" id="IPR009057">
    <property type="entry name" value="Homeodomain-like_sf"/>
</dbReference>
<dbReference type="InterPro" id="IPR036271">
    <property type="entry name" value="Tet_transcr_reg_TetR-rel_C_sf"/>
</dbReference>
<evidence type="ECO:0000256" key="1">
    <source>
        <dbReference type="ARBA" id="ARBA00023125"/>
    </source>
</evidence>
<dbReference type="GO" id="GO:0016301">
    <property type="term" value="F:kinase activity"/>
    <property type="evidence" value="ECO:0007669"/>
    <property type="project" value="InterPro"/>
</dbReference>
<sequence>MATQAERRAETRNKIIQAAKRLFDKHGFELTSVDQIVTGANVAKGTFYQYYETKVDVLADVARDEGAEKSRLLLEMVANGSPAIPVLEQYTLTLCQWFEAHEKIAEALIFASFKTTCEEAYAEPHRYTRTFLFELMKLAQQQRALRNDLPAAELAKVLGGSLVASVLGWCKNPQPGALVESMQYTLKIFLEGGKIMTSELLTWQQAFNSSSEECGGKGWNLARLHHYGFAIPKGGVITAGLYRIIAGSENIHNLIGRIDALPTNELMATENPLLTKLHAAIVATPLPVIFEQTLTEFLDREQLADRPVAVRSSATQEDSGEASFAGIHDTTLNIHGHDDIEQAILRCFASLWSSRAIAYRRKMKISSYQIACAVVITEMVNAESAGIAFSCDPVNGRHDVITINANYGLGESVVSGTVEPDQYRLNRFSKTEIDSQIGQSNSAVKQNPGVALSG</sequence>
<dbReference type="GO" id="GO:0003677">
    <property type="term" value="F:DNA binding"/>
    <property type="evidence" value="ECO:0007669"/>
    <property type="project" value="UniProtKB-UniRule"/>
</dbReference>
<dbReference type="Gene3D" id="3.30.1490.20">
    <property type="entry name" value="ATP-grasp fold, A domain"/>
    <property type="match status" value="1"/>
</dbReference>
<evidence type="ECO:0000256" key="2">
    <source>
        <dbReference type="PROSITE-ProRule" id="PRU00335"/>
    </source>
</evidence>
<evidence type="ECO:0000313" key="5">
    <source>
        <dbReference type="Proteomes" id="UP000683551"/>
    </source>
</evidence>
<organism evidence="4 5">
    <name type="scientific">Ferrovum myxofaciens</name>
    <dbReference type="NCBI Taxonomy" id="416213"/>
    <lineage>
        <taxon>Bacteria</taxon>
        <taxon>Pseudomonadati</taxon>
        <taxon>Pseudomonadota</taxon>
        <taxon>Betaproteobacteria</taxon>
        <taxon>Ferrovales</taxon>
        <taxon>Ferrovaceae</taxon>
        <taxon>Ferrovum</taxon>
    </lineage>
</organism>
<proteinExistence type="predicted"/>
<dbReference type="PANTHER" id="PTHR43615:SF1">
    <property type="entry name" value="PPDK_N DOMAIN-CONTAINING PROTEIN"/>
    <property type="match status" value="1"/>
</dbReference>
<dbReference type="Proteomes" id="UP000683551">
    <property type="component" value="Chromosome"/>
</dbReference>
<dbReference type="Pfam" id="PF00440">
    <property type="entry name" value="TetR_N"/>
    <property type="match status" value="1"/>
</dbReference>
<dbReference type="SUPFAM" id="SSF56059">
    <property type="entry name" value="Glutathione synthetase ATP-binding domain-like"/>
    <property type="match status" value="1"/>
</dbReference>
<dbReference type="InterPro" id="IPR013815">
    <property type="entry name" value="ATP_grasp_subdomain_1"/>
</dbReference>
<dbReference type="InterPro" id="IPR051549">
    <property type="entry name" value="PEP_Utilizing_Enz"/>
</dbReference>
<feature type="DNA-binding region" description="H-T-H motif" evidence="2">
    <location>
        <begin position="32"/>
        <end position="51"/>
    </location>
</feature>
<name>A0A9E6MZ32_9PROT</name>
<evidence type="ECO:0000259" key="3">
    <source>
        <dbReference type="PROSITE" id="PS50977"/>
    </source>
</evidence>
<protein>
    <submittedName>
        <fullName evidence="4">TetR family transcriptional regulator</fullName>
    </submittedName>
</protein>
<accession>A0A9E6MZ32</accession>
<dbReference type="PANTHER" id="PTHR43615">
    <property type="entry name" value="PHOSPHOENOLPYRUVATE SYNTHASE-RELATED"/>
    <property type="match status" value="1"/>
</dbReference>
<dbReference type="GO" id="GO:0005524">
    <property type="term" value="F:ATP binding"/>
    <property type="evidence" value="ECO:0007669"/>
    <property type="project" value="InterPro"/>
</dbReference>
<keyword evidence="1 2" id="KW-0238">DNA-binding</keyword>
<dbReference type="Pfam" id="PF01326">
    <property type="entry name" value="PPDK_N"/>
    <property type="match status" value="1"/>
</dbReference>
<reference evidence="4" key="1">
    <citation type="submission" date="2021-02" db="EMBL/GenBank/DDBJ databases">
        <title>Comparative genomics of Ferrovum myxofaciens strains, predominant extremophile bacteria forming large biofilm stalactites in acid mine ecosystems.</title>
        <authorList>
            <person name="Burkartova K."/>
            <person name="Ridl J."/>
            <person name="Pajer P."/>
            <person name="Falteisek L."/>
        </authorList>
    </citation>
    <scope>NUCLEOTIDE SEQUENCE</scope>
    <source>
        <strain evidence="4">MI1III</strain>
    </source>
</reference>
<dbReference type="SUPFAM" id="SSF48498">
    <property type="entry name" value="Tetracyclin repressor-like, C-terminal domain"/>
    <property type="match status" value="1"/>
</dbReference>
<dbReference type="Gene3D" id="3.30.470.20">
    <property type="entry name" value="ATP-grasp fold, B domain"/>
    <property type="match status" value="1"/>
</dbReference>
<feature type="domain" description="HTH tetR-type" evidence="3">
    <location>
        <begin position="9"/>
        <end position="69"/>
    </location>
</feature>
<dbReference type="SUPFAM" id="SSF46689">
    <property type="entry name" value="Homeodomain-like"/>
    <property type="match status" value="1"/>
</dbReference>
<evidence type="ECO:0000313" key="4">
    <source>
        <dbReference type="EMBL" id="QWY77730.1"/>
    </source>
</evidence>
<dbReference type="PRINTS" id="PR00455">
    <property type="entry name" value="HTHTETR"/>
</dbReference>
<dbReference type="AlphaFoldDB" id="A0A9E6MZ32"/>
<dbReference type="PROSITE" id="PS50977">
    <property type="entry name" value="HTH_TETR_2"/>
    <property type="match status" value="1"/>
</dbReference>
<dbReference type="InterPro" id="IPR001647">
    <property type="entry name" value="HTH_TetR"/>
</dbReference>
<dbReference type="Gene3D" id="1.10.357.10">
    <property type="entry name" value="Tetracycline Repressor, domain 2"/>
    <property type="match status" value="1"/>
</dbReference>
<dbReference type="EMBL" id="CP071137">
    <property type="protein sequence ID" value="QWY77730.1"/>
    <property type="molecule type" value="Genomic_DNA"/>
</dbReference>
<gene>
    <name evidence="4" type="ORF">JZL65_01180</name>
</gene>